<feature type="region of interest" description="Disordered" evidence="12">
    <location>
        <begin position="1"/>
        <end position="30"/>
    </location>
</feature>
<evidence type="ECO:0000256" key="6">
    <source>
        <dbReference type="ARBA" id="ARBA00021797"/>
    </source>
</evidence>
<name>A0A2B7ZRL0_9EURO</name>
<accession>A0A2B7ZRL0</accession>
<dbReference type="GO" id="GO:0005634">
    <property type="term" value="C:nucleus"/>
    <property type="evidence" value="ECO:0007669"/>
    <property type="project" value="UniProtKB-SubCell"/>
</dbReference>
<evidence type="ECO:0000259" key="13">
    <source>
        <dbReference type="PROSITE" id="PS50076"/>
    </source>
</evidence>
<evidence type="ECO:0000256" key="10">
    <source>
        <dbReference type="ARBA" id="ARBA00023004"/>
    </source>
</evidence>
<keyword evidence="10" id="KW-0408">Iron</keyword>
<sequence>MTTPSTASGTSPTHYSILNIPYPPPHPLLKPDVKLAYHRALLKHHPDKSLAASSSNPAKPPTTTNTSTSTSTRTNSSSSGTNSNSPCINDGDTIPASSIAAESPAPSDTYKDILPPPIAPPLGYTIDQITKAYKVLSDPVARAEYDRSLRLLGINGSRHGNGHGDDEGTPFRTGMEVFDLDDMEIGSGSASGTGIDDSNGGAWYHSCRCGEERGFLVLEEDLEREAERGEVVVGCRGCSLWARVVFAVDEGGEDGMENDGIS</sequence>
<dbReference type="Gene3D" id="3.10.660.10">
    <property type="entry name" value="DPH Zinc finger"/>
    <property type="match status" value="1"/>
</dbReference>
<dbReference type="SMART" id="SM00271">
    <property type="entry name" value="DnaJ"/>
    <property type="match status" value="1"/>
</dbReference>
<dbReference type="VEuPathDB" id="FungiDB:EMCG_06762"/>
<feature type="domain" description="DPH-type MB" evidence="14">
    <location>
        <begin position="174"/>
        <end position="247"/>
    </location>
</feature>
<evidence type="ECO:0000313" key="15">
    <source>
        <dbReference type="EMBL" id="PGH35950.1"/>
    </source>
</evidence>
<evidence type="ECO:0000256" key="12">
    <source>
        <dbReference type="SAM" id="MobiDB-lite"/>
    </source>
</evidence>
<keyword evidence="9" id="KW-0862">Zinc</keyword>
<keyword evidence="11" id="KW-0539">Nucleus</keyword>
<protein>
    <recommendedName>
        <fullName evidence="6">Diphthamide biosynthesis protein 4</fullName>
    </recommendedName>
</protein>
<dbReference type="InterPro" id="IPR036869">
    <property type="entry name" value="J_dom_sf"/>
</dbReference>
<dbReference type="GO" id="GO:0017183">
    <property type="term" value="P:protein histidyl modification to diphthamide"/>
    <property type="evidence" value="ECO:0007669"/>
    <property type="project" value="UniProtKB-UniPathway"/>
</dbReference>
<dbReference type="AlphaFoldDB" id="A0A2B7ZRL0"/>
<dbReference type="GO" id="GO:0046872">
    <property type="term" value="F:metal ion binding"/>
    <property type="evidence" value="ECO:0007669"/>
    <property type="project" value="UniProtKB-KW"/>
</dbReference>
<keyword evidence="16" id="KW-1185">Reference proteome</keyword>
<dbReference type="SUPFAM" id="SSF46565">
    <property type="entry name" value="Chaperone J-domain"/>
    <property type="match status" value="2"/>
</dbReference>
<feature type="compositionally biased region" description="Low complexity" evidence="12">
    <location>
        <begin position="53"/>
        <end position="86"/>
    </location>
</feature>
<dbReference type="STRING" id="73230.A0A2B7ZRL0"/>
<comment type="caution">
    <text evidence="15">The sequence shown here is derived from an EMBL/GenBank/DDBJ whole genome shotgun (WGS) entry which is preliminary data.</text>
</comment>
<feature type="compositionally biased region" description="Low complexity" evidence="12">
    <location>
        <begin position="94"/>
        <end position="107"/>
    </location>
</feature>
<evidence type="ECO:0000256" key="11">
    <source>
        <dbReference type="ARBA" id="ARBA00023242"/>
    </source>
</evidence>
<evidence type="ECO:0000313" key="16">
    <source>
        <dbReference type="Proteomes" id="UP000226031"/>
    </source>
</evidence>
<evidence type="ECO:0000256" key="5">
    <source>
        <dbReference type="ARBA" id="ARBA00006169"/>
    </source>
</evidence>
<evidence type="ECO:0000256" key="2">
    <source>
        <dbReference type="ARBA" id="ARBA00004123"/>
    </source>
</evidence>
<dbReference type="PANTHER" id="PTHR21454:SF46">
    <property type="entry name" value="DIPHTHAMIDE BIOSYNTHESIS PROTEIN 4"/>
    <property type="match status" value="1"/>
</dbReference>
<feature type="compositionally biased region" description="Low complexity" evidence="12">
    <location>
        <begin position="1"/>
        <end position="13"/>
    </location>
</feature>
<dbReference type="Gene3D" id="1.10.287.110">
    <property type="entry name" value="DnaJ domain"/>
    <property type="match status" value="1"/>
</dbReference>
<gene>
    <name evidence="15" type="ORF">GX50_01275</name>
</gene>
<evidence type="ECO:0000256" key="7">
    <source>
        <dbReference type="ARBA" id="ARBA00022490"/>
    </source>
</evidence>
<dbReference type="InterPro" id="IPR036671">
    <property type="entry name" value="DPH_MB_sf"/>
</dbReference>
<feature type="domain" description="J" evidence="13">
    <location>
        <begin position="13"/>
        <end position="149"/>
    </location>
</feature>
<dbReference type="SUPFAM" id="SSF144217">
    <property type="entry name" value="CSL zinc finger"/>
    <property type="match status" value="1"/>
</dbReference>
<keyword evidence="8" id="KW-0479">Metal-binding</keyword>
<comment type="pathway">
    <text evidence="4">Protein modification; peptidyl-diphthamide biosynthesis.</text>
</comment>
<dbReference type="CDD" id="cd06257">
    <property type="entry name" value="DnaJ"/>
    <property type="match status" value="1"/>
</dbReference>
<dbReference type="PROSITE" id="PS51074">
    <property type="entry name" value="DPH_MB"/>
    <property type="match status" value="1"/>
</dbReference>
<organism evidence="15 16">
    <name type="scientific">[Emmonsia] crescens</name>
    <dbReference type="NCBI Taxonomy" id="73230"/>
    <lineage>
        <taxon>Eukaryota</taxon>
        <taxon>Fungi</taxon>
        <taxon>Dikarya</taxon>
        <taxon>Ascomycota</taxon>
        <taxon>Pezizomycotina</taxon>
        <taxon>Eurotiomycetes</taxon>
        <taxon>Eurotiomycetidae</taxon>
        <taxon>Onygenales</taxon>
        <taxon>Ajellomycetaceae</taxon>
        <taxon>Emergomyces</taxon>
    </lineage>
</organism>
<evidence type="ECO:0000256" key="8">
    <source>
        <dbReference type="ARBA" id="ARBA00022723"/>
    </source>
</evidence>
<proteinExistence type="inferred from homology"/>
<evidence type="ECO:0000259" key="14">
    <source>
        <dbReference type="PROSITE" id="PS51074"/>
    </source>
</evidence>
<reference evidence="15 16" key="1">
    <citation type="submission" date="2017-10" db="EMBL/GenBank/DDBJ databases">
        <title>Comparative genomics in systemic dimorphic fungi from Ajellomycetaceae.</title>
        <authorList>
            <person name="Munoz J.F."/>
            <person name="Mcewen J.G."/>
            <person name="Clay O.K."/>
            <person name="Cuomo C.A."/>
        </authorList>
    </citation>
    <scope>NUCLEOTIDE SEQUENCE [LARGE SCALE GENOMIC DNA]</scope>
    <source>
        <strain evidence="15 16">UAMH4076</strain>
    </source>
</reference>
<dbReference type="PANTHER" id="PTHR21454">
    <property type="entry name" value="DPH3 HOMOLOG-RELATED"/>
    <property type="match status" value="1"/>
</dbReference>
<comment type="function">
    <text evidence="1">Required for the first step of diphthamide biosynthesis, the transfer of 3-amino-3-carboxypropyl from S-adenosyl-L-methionine to a histidine residue. Diphthamide is a post-translational modification of histidine which occurs in elongation factor 2.</text>
</comment>
<feature type="region of interest" description="Disordered" evidence="12">
    <location>
        <begin position="46"/>
        <end position="114"/>
    </location>
</feature>
<keyword evidence="7" id="KW-0963">Cytoplasm</keyword>
<evidence type="ECO:0000256" key="4">
    <source>
        <dbReference type="ARBA" id="ARBA00005156"/>
    </source>
</evidence>
<evidence type="ECO:0000256" key="9">
    <source>
        <dbReference type="ARBA" id="ARBA00022833"/>
    </source>
</evidence>
<dbReference type="EMBL" id="PDND01000014">
    <property type="protein sequence ID" value="PGH35950.1"/>
    <property type="molecule type" value="Genomic_DNA"/>
</dbReference>
<comment type="subcellular location">
    <subcellularLocation>
        <location evidence="3">Cytoplasm</location>
    </subcellularLocation>
    <subcellularLocation>
        <location evidence="2">Nucleus</location>
    </subcellularLocation>
</comment>
<dbReference type="PROSITE" id="PS50076">
    <property type="entry name" value="DNAJ_2"/>
    <property type="match status" value="1"/>
</dbReference>
<dbReference type="GO" id="GO:0005737">
    <property type="term" value="C:cytoplasm"/>
    <property type="evidence" value="ECO:0007669"/>
    <property type="project" value="UniProtKB-SubCell"/>
</dbReference>
<dbReference type="InterPro" id="IPR044248">
    <property type="entry name" value="DPH3/4-like"/>
</dbReference>
<dbReference type="InterPro" id="IPR001623">
    <property type="entry name" value="DnaJ_domain"/>
</dbReference>
<dbReference type="UniPathway" id="UPA00559"/>
<dbReference type="InterPro" id="IPR007872">
    <property type="entry name" value="DPH_MB_dom"/>
</dbReference>
<dbReference type="Proteomes" id="UP000226031">
    <property type="component" value="Unassembled WGS sequence"/>
</dbReference>
<dbReference type="Pfam" id="PF05207">
    <property type="entry name" value="Zn_ribbon_CSL"/>
    <property type="match status" value="1"/>
</dbReference>
<evidence type="ECO:0000256" key="3">
    <source>
        <dbReference type="ARBA" id="ARBA00004496"/>
    </source>
</evidence>
<evidence type="ECO:0000256" key="1">
    <source>
        <dbReference type="ARBA" id="ARBA00003474"/>
    </source>
</evidence>
<comment type="similarity">
    <text evidence="5">Belongs to the DPH4 family.</text>
</comment>